<evidence type="ECO:0000313" key="2">
    <source>
        <dbReference type="EMBL" id="VVA33025.1"/>
    </source>
</evidence>
<evidence type="ECO:0000313" key="3">
    <source>
        <dbReference type="Proteomes" id="UP000327085"/>
    </source>
</evidence>
<sequence length="110" mass="12679">MGLMMEEVRLWLCDDEDGCATMMMEVRRQRDFCYVRMGLIEAMEVVVVQIYGGFSRVEMVESEAASKPEKIKEQSKPTPCSDFSPRTTSTSTWLIWDVHLTGALSHIFYK</sequence>
<dbReference type="InParanoid" id="A0A5E4FZP1"/>
<protein>
    <submittedName>
        <fullName evidence="2">PREDICTED: PRUPE_5G226100</fullName>
    </submittedName>
</protein>
<name>A0A5E4FZP1_PRUDU</name>
<feature type="compositionally biased region" description="Basic and acidic residues" evidence="1">
    <location>
        <begin position="65"/>
        <end position="75"/>
    </location>
</feature>
<reference evidence="3" key="1">
    <citation type="journal article" date="2020" name="Plant J.">
        <title>Transposons played a major role in the diversification between the closely related almond and peach genomes: results from the almond genome sequence.</title>
        <authorList>
            <person name="Alioto T."/>
            <person name="Alexiou K.G."/>
            <person name="Bardil A."/>
            <person name="Barteri F."/>
            <person name="Castanera R."/>
            <person name="Cruz F."/>
            <person name="Dhingra A."/>
            <person name="Duval H."/>
            <person name="Fernandez I Marti A."/>
            <person name="Frias L."/>
            <person name="Galan B."/>
            <person name="Garcia J.L."/>
            <person name="Howad W."/>
            <person name="Gomez-Garrido J."/>
            <person name="Gut M."/>
            <person name="Julca I."/>
            <person name="Morata J."/>
            <person name="Puigdomenech P."/>
            <person name="Ribeca P."/>
            <person name="Rubio Cabetas M.J."/>
            <person name="Vlasova A."/>
            <person name="Wirthensohn M."/>
            <person name="Garcia-Mas J."/>
            <person name="Gabaldon T."/>
            <person name="Casacuberta J.M."/>
            <person name="Arus P."/>
        </authorList>
    </citation>
    <scope>NUCLEOTIDE SEQUENCE [LARGE SCALE GENOMIC DNA]</scope>
    <source>
        <strain evidence="3">cv. Texas</strain>
    </source>
</reference>
<dbReference type="AlphaFoldDB" id="A0A5E4FZP1"/>
<dbReference type="Gramene" id="VVA33025">
    <property type="protein sequence ID" value="VVA33025"/>
    <property type="gene ID" value="Prudul26B021483"/>
</dbReference>
<evidence type="ECO:0000256" key="1">
    <source>
        <dbReference type="SAM" id="MobiDB-lite"/>
    </source>
</evidence>
<proteinExistence type="predicted"/>
<dbReference type="EMBL" id="CABIKO010000271">
    <property type="protein sequence ID" value="VVA33025.1"/>
    <property type="molecule type" value="Genomic_DNA"/>
</dbReference>
<feature type="region of interest" description="Disordered" evidence="1">
    <location>
        <begin position="65"/>
        <end position="88"/>
    </location>
</feature>
<gene>
    <name evidence="2" type="ORF">ALMOND_2B021483</name>
</gene>
<dbReference type="Proteomes" id="UP000327085">
    <property type="component" value="Chromosome 5"/>
</dbReference>
<accession>A0A5E4FZP1</accession>
<organism evidence="2 3">
    <name type="scientific">Prunus dulcis</name>
    <name type="common">Almond</name>
    <name type="synonym">Amygdalus dulcis</name>
    <dbReference type="NCBI Taxonomy" id="3755"/>
    <lineage>
        <taxon>Eukaryota</taxon>
        <taxon>Viridiplantae</taxon>
        <taxon>Streptophyta</taxon>
        <taxon>Embryophyta</taxon>
        <taxon>Tracheophyta</taxon>
        <taxon>Spermatophyta</taxon>
        <taxon>Magnoliopsida</taxon>
        <taxon>eudicotyledons</taxon>
        <taxon>Gunneridae</taxon>
        <taxon>Pentapetalae</taxon>
        <taxon>rosids</taxon>
        <taxon>fabids</taxon>
        <taxon>Rosales</taxon>
        <taxon>Rosaceae</taxon>
        <taxon>Amygdaloideae</taxon>
        <taxon>Amygdaleae</taxon>
        <taxon>Prunus</taxon>
    </lineage>
</organism>